<comment type="caution">
    <text evidence="1">The sequence shown here is derived from an EMBL/GenBank/DDBJ whole genome shotgun (WGS) entry which is preliminary data.</text>
</comment>
<dbReference type="EMBL" id="QWET01000018">
    <property type="protein sequence ID" value="RIH63650.1"/>
    <property type="molecule type" value="Genomic_DNA"/>
</dbReference>
<protein>
    <submittedName>
        <fullName evidence="1">Uncharacterized protein</fullName>
    </submittedName>
</protein>
<name>A0A399CZY1_9BACT</name>
<proteinExistence type="predicted"/>
<organism evidence="1 2">
    <name type="scientific">Mariniphaga sediminis</name>
    <dbReference type="NCBI Taxonomy" id="1628158"/>
    <lineage>
        <taxon>Bacteria</taxon>
        <taxon>Pseudomonadati</taxon>
        <taxon>Bacteroidota</taxon>
        <taxon>Bacteroidia</taxon>
        <taxon>Marinilabiliales</taxon>
        <taxon>Prolixibacteraceae</taxon>
        <taxon>Mariniphaga</taxon>
    </lineage>
</organism>
<reference evidence="1 2" key="1">
    <citation type="journal article" date="2015" name="Int. J. Syst. Evol. Microbiol.">
        <title>Mariniphaga sediminis sp. nov., isolated from coastal sediment.</title>
        <authorList>
            <person name="Wang F.Q."/>
            <person name="Shen Q.Y."/>
            <person name="Chen G.J."/>
            <person name="Du Z.J."/>
        </authorList>
    </citation>
    <scope>NUCLEOTIDE SEQUENCE [LARGE SCALE GENOMIC DNA]</scope>
    <source>
        <strain evidence="1 2">SY21</strain>
    </source>
</reference>
<gene>
    <name evidence="1" type="ORF">D1164_18895</name>
</gene>
<keyword evidence="2" id="KW-1185">Reference proteome</keyword>
<accession>A0A399CZY1</accession>
<dbReference type="AlphaFoldDB" id="A0A399CZY1"/>
<sequence length="70" mass="8063">MEKAYRFDDQRPVIGTTVYAFRTLNGLKRFARLQGSMGSQRFWEITGNIVSDDGSEDGIQIRVVFVKQVY</sequence>
<dbReference type="RefSeq" id="WP_119351459.1">
    <property type="nucleotide sequence ID" value="NZ_QWET01000018.1"/>
</dbReference>
<evidence type="ECO:0000313" key="2">
    <source>
        <dbReference type="Proteomes" id="UP000266441"/>
    </source>
</evidence>
<evidence type="ECO:0000313" key="1">
    <source>
        <dbReference type="EMBL" id="RIH63650.1"/>
    </source>
</evidence>
<dbReference type="Proteomes" id="UP000266441">
    <property type="component" value="Unassembled WGS sequence"/>
</dbReference>